<dbReference type="InterPro" id="IPR002931">
    <property type="entry name" value="Transglutaminase-like"/>
</dbReference>
<name>A0AAF5PFS9_WUCBA</name>
<accession>A0AAF5PFS9</accession>
<dbReference type="InterPro" id="IPR036985">
    <property type="entry name" value="Transglutaminase-like_sf"/>
</dbReference>
<organism evidence="2 3">
    <name type="scientific">Wuchereria bancrofti</name>
    <dbReference type="NCBI Taxonomy" id="6293"/>
    <lineage>
        <taxon>Eukaryota</taxon>
        <taxon>Metazoa</taxon>
        <taxon>Ecdysozoa</taxon>
        <taxon>Nematoda</taxon>
        <taxon>Chromadorea</taxon>
        <taxon>Rhabditida</taxon>
        <taxon>Spirurina</taxon>
        <taxon>Spiruromorpha</taxon>
        <taxon>Filarioidea</taxon>
        <taxon>Onchocercidae</taxon>
        <taxon>Wuchereria</taxon>
    </lineage>
</organism>
<dbReference type="Proteomes" id="UP000093561">
    <property type="component" value="Unassembled WGS sequence"/>
</dbReference>
<dbReference type="Gene3D" id="3.90.260.10">
    <property type="entry name" value="Transglutaminase-like"/>
    <property type="match status" value="1"/>
</dbReference>
<dbReference type="Pfam" id="PF01841">
    <property type="entry name" value="Transglut_core"/>
    <property type="match status" value="1"/>
</dbReference>
<dbReference type="WBParaSite" id="mrna-Wban_00040">
    <property type="protein sequence ID" value="mrna-Wban_00040"/>
    <property type="gene ID" value="Wban_00040"/>
</dbReference>
<dbReference type="PANTHER" id="PTHR11590:SF40">
    <property type="entry name" value="HEMOCYTE PROTEIN-GLUTAMINE GAMMA-GLUTAMYLTRANSFERASE-LIKE PROTEIN"/>
    <property type="match status" value="1"/>
</dbReference>
<dbReference type="SUPFAM" id="SSF49309">
    <property type="entry name" value="Transglutaminase, two C-terminal domains"/>
    <property type="match status" value="2"/>
</dbReference>
<dbReference type="GO" id="GO:0003810">
    <property type="term" value="F:protein-glutamine gamma-glutamyltransferase activity"/>
    <property type="evidence" value="ECO:0007669"/>
    <property type="project" value="InterPro"/>
</dbReference>
<evidence type="ECO:0000313" key="3">
    <source>
        <dbReference type="WBParaSite" id="mrna-Wban_00040"/>
    </source>
</evidence>
<reference evidence="2" key="1">
    <citation type="submission" date="2015-03" db="EMBL/GenBank/DDBJ databases">
        <title>Wuchereria bancrofti Genome Sequencing Papua New Guinea Strain.</title>
        <authorList>
            <person name="Small S.T."/>
            <person name="Serre D."/>
            <person name="Zimmerman P.A."/>
        </authorList>
    </citation>
    <scope>NUCLEOTIDE SEQUENCE [LARGE SCALE GENOMIC DNA]</scope>
    <source>
        <strain evidence="2">pt0022</strain>
    </source>
</reference>
<proteinExistence type="predicted"/>
<dbReference type="SUPFAM" id="SSF81296">
    <property type="entry name" value="E set domains"/>
    <property type="match status" value="1"/>
</dbReference>
<dbReference type="InterPro" id="IPR013783">
    <property type="entry name" value="Ig-like_fold"/>
</dbReference>
<feature type="domain" description="Transglutaminase-like" evidence="1">
    <location>
        <begin position="931"/>
        <end position="1024"/>
    </location>
</feature>
<evidence type="ECO:0000259" key="1">
    <source>
        <dbReference type="SMART" id="SM00460"/>
    </source>
</evidence>
<dbReference type="InterPro" id="IPR014756">
    <property type="entry name" value="Ig_E-set"/>
</dbReference>
<dbReference type="InterPro" id="IPR038765">
    <property type="entry name" value="Papain-like_cys_pep_sf"/>
</dbReference>
<dbReference type="PANTHER" id="PTHR11590">
    <property type="entry name" value="PROTEIN-GLUTAMINE GAMMA-GLUTAMYLTRANSFERASE"/>
    <property type="match status" value="1"/>
</dbReference>
<protein>
    <recommendedName>
        <fullName evidence="1">Transglutaminase-like domain-containing protein</fullName>
    </recommendedName>
</protein>
<reference evidence="3" key="3">
    <citation type="submission" date="2024-02" db="UniProtKB">
        <authorList>
            <consortium name="WormBaseParasite"/>
        </authorList>
    </citation>
    <scope>IDENTIFICATION</scope>
    <source>
        <strain evidence="3">pt0022</strain>
    </source>
</reference>
<reference evidence="2" key="2">
    <citation type="journal article" date="2016" name="Mol. Ecol.">
        <title>Population genomics of the filarial nematode parasite Wuchereria bancrofti from mosquitoes.</title>
        <authorList>
            <person name="Small S.T."/>
            <person name="Reimer L.J."/>
            <person name="Tisch D.J."/>
            <person name="King C.L."/>
            <person name="Christensen B.M."/>
            <person name="Siba P.M."/>
            <person name="Kazura J.W."/>
            <person name="Serre D."/>
            <person name="Zimmerman P.A."/>
        </authorList>
    </citation>
    <scope>NUCLEOTIDE SEQUENCE</scope>
    <source>
        <strain evidence="2">pt0022</strain>
    </source>
</reference>
<dbReference type="SUPFAM" id="SSF54001">
    <property type="entry name" value="Cysteine proteinases"/>
    <property type="match status" value="1"/>
</dbReference>
<sequence length="1357" mass="156730">MYTQNEEQWKETDDLGSCEYRRRITHEDICNCYSSLRSSSQDWRKSTDHCAGYNDYATLYPSNLWFQNDLRGRSRQRCCHSSNNYCKFCNCYCRNQQRYRKSRSEAIHNRRKRWNAFDSMHHSGQFVKSSENLRTIPMTYAPTLPNFQANNTINSRNTTMITNDNSVPITTTTTTTTAATTTTTTATTTTTTATPYYGPFLARKIRITPALIEKSRSFHEYYSSERKYFNEIQNDQCDIVKNLSNVTTTTNNKPMISDNIITKHVCNEFDEIPLYVSKNSNIDNEMKSTNLSPLISIDKFEQISGRNTIMEKNYNENGRATLMEGLALLKHRMKEHEKRLILSHQNNEMKLYSKKNSEIRDYLHEKMQQFAIKKIANYSYKKTFKKYEQMENFSQKLVSTDKYKKHTDMMKSISKNVENTSSNAIIDNSANNNDNNDSNQSKFITEIRQVREKLRKISDNFPPIIDNRNGTKNTTSTNAESKIGAKELSSNSHEIFSTYSTQQSIAEKHNGIVENFKPSKLAPTFHITGKTESKPQNTMIPAKPTATAIITSTFDDSSKCKSSPIYNGGKYETITAEVYIRNPMNLKPTIINISTIDEKMKKPYWMVLNTYESPPEMKQELSERNNAKTLISFDSKLQPENNHIVKTETDTTIKSRIITKSKISDINDALSNDFQTLITMKTDEICKTHHTIAFERLITTDNEPMEICRRGFSIFFIFHYNNNAQILHNLSILFKNELANYQTTISVVKHNHSTDQSIANWHVTYKILTIDEALFEIIIPSNIPIGLWQMIMQNNETSNLYTMNLCILFNPWHKDDETYYPNEIELNEYVLNELAVMRKWNQKDAWLLGQFSAICTNTILQLLELCVKNNLLKMDELGSAFAIVKAIAIAIGKFILEVKWSDFQQNDCKNEIIPSAWSGSKEIMATYKRMGVKIGYGQSWCYAGLLTSICRCVGIPCRMVTIYNFAPRIDNDALIKLDIINDMLAEKSKDTIWHYHIWNELWLQPRIVTNDDNESEWHICDATPIIEEEDSLLNERKGLFPVRRIKTDNEKIKPENENEYYGKQLYKLLNATIVCNYYYRDPITYNPIFAYSKKHGKKISNKFIIATMNSDIDVTMNYKESLEDSNCHQTEYLSLLNDEGLGSIELNLSNFQNISIDKPINGSLTIINNSQFEQTINAQIQIDLTSYTGLVITHVYLYEKMLIMQSKQCQKIEFSIPSDYFRNMFMEDWNISITAFAKVSHNNERFYTQQILTLLKPILSIKKLLQKDSIASSVDKEEFQISLANSLNILLTNCEVRIDGTGLTFNDSPILCGSIEAYNTLTITTSAIRKTNLIERKVVAVFNCDQLKNVRAYIISN</sequence>
<dbReference type="InterPro" id="IPR050779">
    <property type="entry name" value="Transglutaminase"/>
</dbReference>
<evidence type="ECO:0000313" key="2">
    <source>
        <dbReference type="Proteomes" id="UP000093561"/>
    </source>
</evidence>
<dbReference type="InterPro" id="IPR036238">
    <property type="entry name" value="Transglutaminase_C_sf"/>
</dbReference>
<dbReference type="SMART" id="SM00460">
    <property type="entry name" value="TGc"/>
    <property type="match status" value="1"/>
</dbReference>
<dbReference type="Gene3D" id="2.60.40.10">
    <property type="entry name" value="Immunoglobulins"/>
    <property type="match status" value="3"/>
</dbReference>